<dbReference type="RefSeq" id="WP_039574510.1">
    <property type="nucleotide sequence ID" value="NZ_CP009122.1"/>
</dbReference>
<dbReference type="EMBL" id="CP009122">
    <property type="protein sequence ID" value="AJA08961.1"/>
    <property type="molecule type" value="Genomic_DNA"/>
</dbReference>
<proteinExistence type="predicted"/>
<evidence type="ECO:0000256" key="1">
    <source>
        <dbReference type="SAM" id="Phobius"/>
    </source>
</evidence>
<keyword evidence="3" id="KW-1185">Reference proteome</keyword>
<dbReference type="Proteomes" id="UP000030907">
    <property type="component" value="Chromosome"/>
</dbReference>
<reference evidence="2 3" key="1">
    <citation type="journal article" date="2015" name="Int. J. Syst. Evol. Microbiol.">
        <title>Description of Sphingopyxis fribergensis sp. nov. - a soil bacterium with the ability to degrade styrene and phenylacetic acid.</title>
        <authorList>
            <person name="Oelschlagel M."/>
            <person name="Ruckert C."/>
            <person name="Kalinowski J."/>
            <person name="Schmidt G."/>
            <person name="Schlomann M."/>
            <person name="Tischler D."/>
        </authorList>
    </citation>
    <scope>NUCLEOTIDE SEQUENCE [LARGE SCALE GENOMIC DNA]</scope>
    <source>
        <strain evidence="2 3">Kp5.2</strain>
    </source>
</reference>
<feature type="transmembrane region" description="Helical" evidence="1">
    <location>
        <begin position="59"/>
        <end position="79"/>
    </location>
</feature>
<feature type="transmembrane region" description="Helical" evidence="1">
    <location>
        <begin position="35"/>
        <end position="53"/>
    </location>
</feature>
<dbReference type="KEGG" id="sphk:SKP52_10275"/>
<dbReference type="OrthoDB" id="7619970at2"/>
<keyword evidence="1" id="KW-1133">Transmembrane helix</keyword>
<gene>
    <name evidence="2" type="ORF">SKP52_10275</name>
</gene>
<dbReference type="HOGENOM" id="CLU_175519_0_0_5"/>
<accession>A0A0A7PFR7</accession>
<evidence type="ECO:0000313" key="2">
    <source>
        <dbReference type="EMBL" id="AJA08961.1"/>
    </source>
</evidence>
<dbReference type="AlphaFoldDB" id="A0A0A7PFR7"/>
<organism evidence="2 3">
    <name type="scientific">Sphingopyxis fribergensis</name>
    <dbReference type="NCBI Taxonomy" id="1515612"/>
    <lineage>
        <taxon>Bacteria</taxon>
        <taxon>Pseudomonadati</taxon>
        <taxon>Pseudomonadota</taxon>
        <taxon>Alphaproteobacteria</taxon>
        <taxon>Sphingomonadales</taxon>
        <taxon>Sphingomonadaceae</taxon>
        <taxon>Sphingopyxis</taxon>
    </lineage>
</organism>
<name>A0A0A7PFR7_9SPHN</name>
<keyword evidence="1" id="KW-0812">Transmembrane</keyword>
<feature type="transmembrane region" description="Helical" evidence="1">
    <location>
        <begin position="6"/>
        <end position="28"/>
    </location>
</feature>
<evidence type="ECO:0000313" key="3">
    <source>
        <dbReference type="Proteomes" id="UP000030907"/>
    </source>
</evidence>
<keyword evidence="1" id="KW-0472">Membrane</keyword>
<dbReference type="STRING" id="1515612.SKP52_10275"/>
<protein>
    <submittedName>
        <fullName evidence="2">Putative membrane protein</fullName>
    </submittedName>
</protein>
<sequence length="95" mass="10199">MSDTVLTVLQYYGAAAATLAALVVSLNLGRRWTGWAFVIFVTSSIALIAWGFLQPDSEGIGWQNIALLIINAIGVYRYLILKEKPGAPASKGEAD</sequence>